<accession>A0A317YAN8</accession>
<dbReference type="AlphaFoldDB" id="A0A317YAN8"/>
<dbReference type="InterPro" id="IPR006746">
    <property type="entry name" value="26S_Psome_Rpn12"/>
</dbReference>
<evidence type="ECO:0000313" key="1">
    <source>
        <dbReference type="EMBL" id="PWZ54881.1"/>
    </source>
</evidence>
<gene>
    <name evidence="1" type="primary">RPN12A_2</name>
    <name evidence="1" type="ORF">Zm00014a_037463</name>
</gene>
<sequence length="116" mass="13382">MPPPQPPTMDPKMTEVTQMFARFKTAYARNDLNTCVTLLSQLKVHLTQFPSLPALFQQTPNIVEELKLAKQVLNSAQNISGDIYEHAVVLSVKFEDQDAFERDFCQLKPYYMDTWQ</sequence>
<dbReference type="GO" id="GO:0005838">
    <property type="term" value="C:proteasome regulatory particle"/>
    <property type="evidence" value="ECO:0007669"/>
    <property type="project" value="InterPro"/>
</dbReference>
<dbReference type="ExpressionAtlas" id="A0A317YAN8">
    <property type="expression patterns" value="baseline and differential"/>
</dbReference>
<comment type="caution">
    <text evidence="1">The sequence shown here is derived from an EMBL/GenBank/DDBJ whole genome shotgun (WGS) entry which is preliminary data.</text>
</comment>
<dbReference type="PANTHER" id="PTHR12387:SF0">
    <property type="entry name" value="26S PROTEASOME NON-ATPASE REGULATORY SUBUNIT 8"/>
    <property type="match status" value="1"/>
</dbReference>
<dbReference type="GO" id="GO:0006508">
    <property type="term" value="P:proteolysis"/>
    <property type="evidence" value="ECO:0007669"/>
    <property type="project" value="InterPro"/>
</dbReference>
<dbReference type="PANTHER" id="PTHR12387">
    <property type="entry name" value="26S PROTEASOME NON-ATPASE REGULATORY SUBUNIT 8"/>
    <property type="match status" value="1"/>
</dbReference>
<keyword evidence="1" id="KW-0647">Proteasome</keyword>
<name>A0A317YAN8_MAIZE</name>
<dbReference type="Proteomes" id="UP000251960">
    <property type="component" value="Chromosome 1"/>
</dbReference>
<dbReference type="Gene3D" id="1.25.40.990">
    <property type="match status" value="1"/>
</dbReference>
<dbReference type="EMBL" id="NCVQ01000001">
    <property type="protein sequence ID" value="PWZ54881.1"/>
    <property type="molecule type" value="Genomic_DNA"/>
</dbReference>
<organism evidence="1">
    <name type="scientific">Zea mays</name>
    <name type="common">Maize</name>
    <dbReference type="NCBI Taxonomy" id="4577"/>
    <lineage>
        <taxon>Eukaryota</taxon>
        <taxon>Viridiplantae</taxon>
        <taxon>Streptophyta</taxon>
        <taxon>Embryophyta</taxon>
        <taxon>Tracheophyta</taxon>
        <taxon>Spermatophyta</taxon>
        <taxon>Magnoliopsida</taxon>
        <taxon>Liliopsida</taxon>
        <taxon>Poales</taxon>
        <taxon>Poaceae</taxon>
        <taxon>PACMAD clade</taxon>
        <taxon>Panicoideae</taxon>
        <taxon>Andropogonodae</taxon>
        <taxon>Andropogoneae</taxon>
        <taxon>Tripsacinae</taxon>
        <taxon>Zea</taxon>
    </lineage>
</organism>
<protein>
    <submittedName>
        <fullName evidence="1">26S proteasome non-ATPase regulatory subunit 8 A</fullName>
    </submittedName>
</protein>
<proteinExistence type="predicted"/>
<reference evidence="1" key="1">
    <citation type="journal article" date="2018" name="Nat. Genet.">
        <title>Extensive intraspecific gene order and gene structural variations between Mo17 and other maize genomes.</title>
        <authorList>
            <person name="Sun S."/>
            <person name="Zhou Y."/>
            <person name="Chen J."/>
            <person name="Shi J."/>
            <person name="Zhao H."/>
            <person name="Zhao H."/>
            <person name="Song W."/>
            <person name="Zhang M."/>
            <person name="Cui Y."/>
            <person name="Dong X."/>
            <person name="Liu H."/>
            <person name="Ma X."/>
            <person name="Jiao Y."/>
            <person name="Wang B."/>
            <person name="Wei X."/>
            <person name="Stein J.C."/>
            <person name="Glaubitz J.C."/>
            <person name="Lu F."/>
            <person name="Yu G."/>
            <person name="Liang C."/>
            <person name="Fengler K."/>
            <person name="Li B."/>
            <person name="Rafalski A."/>
            <person name="Schnable P.S."/>
            <person name="Ware D.H."/>
            <person name="Buckler E.S."/>
            <person name="Lai J."/>
        </authorList>
    </citation>
    <scope>NUCLEOTIDE SEQUENCE [LARGE SCALE GENOMIC DNA]</scope>
    <source>
        <tissue evidence="1">Seedling</tissue>
    </source>
</reference>